<protein>
    <recommendedName>
        <fullName evidence="1">Polymerase nucleotidyl transferase domain-containing protein</fullName>
    </recommendedName>
</protein>
<dbReference type="AlphaFoldDB" id="X0V0T5"/>
<dbReference type="SUPFAM" id="SSF81301">
    <property type="entry name" value="Nucleotidyltransferase"/>
    <property type="match status" value="1"/>
</dbReference>
<sequence>MINSEDISKIARKIGRAINAERVILFGSWARGEAGINSDVDLLIIADSEMPRYKRSRDLYKMFRPYPFGMDLLIYTPQEIERGKKSKLSFISAVFREGKTLYQGFHLLDD</sequence>
<dbReference type="PANTHER" id="PTHR43449">
    <property type="entry name" value="NUCLEOTIDYLTRANSFERASE"/>
    <property type="match status" value="1"/>
</dbReference>
<evidence type="ECO:0000259" key="1">
    <source>
        <dbReference type="Pfam" id="PF01909"/>
    </source>
</evidence>
<dbReference type="Gene3D" id="3.30.460.10">
    <property type="entry name" value="Beta Polymerase, domain 2"/>
    <property type="match status" value="1"/>
</dbReference>
<organism evidence="2">
    <name type="scientific">marine sediment metagenome</name>
    <dbReference type="NCBI Taxonomy" id="412755"/>
    <lineage>
        <taxon>unclassified sequences</taxon>
        <taxon>metagenomes</taxon>
        <taxon>ecological metagenomes</taxon>
    </lineage>
</organism>
<name>X0V0T5_9ZZZZ</name>
<dbReference type="PANTHER" id="PTHR43449:SF3">
    <property type="entry name" value="POLYMERASE NUCLEOTIDYL TRANSFERASE DOMAIN-CONTAINING PROTEIN"/>
    <property type="match status" value="1"/>
</dbReference>
<dbReference type="CDD" id="cd05403">
    <property type="entry name" value="NT_KNTase_like"/>
    <property type="match status" value="1"/>
</dbReference>
<proteinExistence type="predicted"/>
<dbReference type="InterPro" id="IPR002934">
    <property type="entry name" value="Polymerase_NTP_transf_dom"/>
</dbReference>
<comment type="caution">
    <text evidence="2">The sequence shown here is derived from an EMBL/GenBank/DDBJ whole genome shotgun (WGS) entry which is preliminary data.</text>
</comment>
<evidence type="ECO:0000313" key="2">
    <source>
        <dbReference type="EMBL" id="GAG05022.1"/>
    </source>
</evidence>
<feature type="domain" description="Polymerase nucleotidyl transferase" evidence="1">
    <location>
        <begin position="9"/>
        <end position="61"/>
    </location>
</feature>
<dbReference type="InterPro" id="IPR043519">
    <property type="entry name" value="NT_sf"/>
</dbReference>
<dbReference type="GO" id="GO:0016779">
    <property type="term" value="F:nucleotidyltransferase activity"/>
    <property type="evidence" value="ECO:0007669"/>
    <property type="project" value="InterPro"/>
</dbReference>
<gene>
    <name evidence="2" type="ORF">S01H1_34613</name>
</gene>
<reference evidence="2" key="1">
    <citation type="journal article" date="2014" name="Front. Microbiol.">
        <title>High frequency of phylogenetically diverse reductive dehalogenase-homologous genes in deep subseafloor sedimentary metagenomes.</title>
        <authorList>
            <person name="Kawai M."/>
            <person name="Futagami T."/>
            <person name="Toyoda A."/>
            <person name="Takaki Y."/>
            <person name="Nishi S."/>
            <person name="Hori S."/>
            <person name="Arai W."/>
            <person name="Tsubouchi T."/>
            <person name="Morono Y."/>
            <person name="Uchiyama I."/>
            <person name="Ito T."/>
            <person name="Fujiyama A."/>
            <person name="Inagaki F."/>
            <person name="Takami H."/>
        </authorList>
    </citation>
    <scope>NUCLEOTIDE SEQUENCE</scope>
    <source>
        <strain evidence="2">Expedition CK06-06</strain>
    </source>
</reference>
<accession>X0V0T5</accession>
<dbReference type="EMBL" id="BARS01021559">
    <property type="protein sequence ID" value="GAG05022.1"/>
    <property type="molecule type" value="Genomic_DNA"/>
</dbReference>
<dbReference type="Pfam" id="PF01909">
    <property type="entry name" value="NTP_transf_2"/>
    <property type="match status" value="1"/>
</dbReference>